<proteinExistence type="predicted"/>
<accession>A0A0E9PAL9</accession>
<dbReference type="EMBL" id="GBXM01106856">
    <property type="protein sequence ID" value="JAH01721.1"/>
    <property type="molecule type" value="Transcribed_RNA"/>
</dbReference>
<sequence>MIEYLRVLVFGRLTSSRNRNDQQNLVA</sequence>
<reference evidence="1" key="1">
    <citation type="submission" date="2014-11" db="EMBL/GenBank/DDBJ databases">
        <authorList>
            <person name="Amaro Gonzalez C."/>
        </authorList>
    </citation>
    <scope>NUCLEOTIDE SEQUENCE</scope>
</reference>
<organism evidence="1">
    <name type="scientific">Anguilla anguilla</name>
    <name type="common">European freshwater eel</name>
    <name type="synonym">Muraena anguilla</name>
    <dbReference type="NCBI Taxonomy" id="7936"/>
    <lineage>
        <taxon>Eukaryota</taxon>
        <taxon>Metazoa</taxon>
        <taxon>Chordata</taxon>
        <taxon>Craniata</taxon>
        <taxon>Vertebrata</taxon>
        <taxon>Euteleostomi</taxon>
        <taxon>Actinopterygii</taxon>
        <taxon>Neopterygii</taxon>
        <taxon>Teleostei</taxon>
        <taxon>Anguilliformes</taxon>
        <taxon>Anguillidae</taxon>
        <taxon>Anguilla</taxon>
    </lineage>
</organism>
<evidence type="ECO:0000313" key="1">
    <source>
        <dbReference type="EMBL" id="JAH01721.1"/>
    </source>
</evidence>
<reference evidence="1" key="2">
    <citation type="journal article" date="2015" name="Fish Shellfish Immunol.">
        <title>Early steps in the European eel (Anguilla anguilla)-Vibrio vulnificus interaction in the gills: Role of the RtxA13 toxin.</title>
        <authorList>
            <person name="Callol A."/>
            <person name="Pajuelo D."/>
            <person name="Ebbesson L."/>
            <person name="Teles M."/>
            <person name="MacKenzie S."/>
            <person name="Amaro C."/>
        </authorList>
    </citation>
    <scope>NUCLEOTIDE SEQUENCE</scope>
</reference>
<dbReference type="AlphaFoldDB" id="A0A0E9PAL9"/>
<name>A0A0E9PAL9_ANGAN</name>
<protein>
    <submittedName>
        <fullName evidence="1">Uncharacterized protein</fullName>
    </submittedName>
</protein>